<sequence>MKSPVYVVAPIVVASAVVFAVFATAAAAPDVSASRVKRLTTFSKPQEQNTPTIGTRECKVQEDCTIKGTSCREDRRDARRRCICDDGDPPKNGQCPNRKRGLRERCTKDDDCIAQAHCTLNTTIQKGFKICLCEPGIEEENYACGGGEQIAAAGSMLLAVGIVAYILDRRP</sequence>
<keyword evidence="3" id="KW-1185">Reference proteome</keyword>
<accession>A0ABN7B430</accession>
<protein>
    <recommendedName>
        <fullName evidence="4">EGF-like domain-containing protein</fullName>
    </recommendedName>
</protein>
<organism evidence="2 3">
    <name type="scientific">Nesidiocoris tenuis</name>
    <dbReference type="NCBI Taxonomy" id="355587"/>
    <lineage>
        <taxon>Eukaryota</taxon>
        <taxon>Metazoa</taxon>
        <taxon>Ecdysozoa</taxon>
        <taxon>Arthropoda</taxon>
        <taxon>Hexapoda</taxon>
        <taxon>Insecta</taxon>
        <taxon>Pterygota</taxon>
        <taxon>Neoptera</taxon>
        <taxon>Paraneoptera</taxon>
        <taxon>Hemiptera</taxon>
        <taxon>Heteroptera</taxon>
        <taxon>Panheteroptera</taxon>
        <taxon>Cimicomorpha</taxon>
        <taxon>Miridae</taxon>
        <taxon>Dicyphina</taxon>
        <taxon>Nesidiocoris</taxon>
    </lineage>
</organism>
<evidence type="ECO:0008006" key="4">
    <source>
        <dbReference type="Google" id="ProtNLM"/>
    </source>
</evidence>
<keyword evidence="1" id="KW-1133">Transmembrane helix</keyword>
<evidence type="ECO:0000256" key="1">
    <source>
        <dbReference type="SAM" id="Phobius"/>
    </source>
</evidence>
<proteinExistence type="predicted"/>
<name>A0ABN7B430_9HEMI</name>
<dbReference type="EMBL" id="AP028918">
    <property type="protein sequence ID" value="BES99163.1"/>
    <property type="molecule type" value="Genomic_DNA"/>
</dbReference>
<keyword evidence="1" id="KW-0472">Membrane</keyword>
<evidence type="ECO:0000313" key="3">
    <source>
        <dbReference type="Proteomes" id="UP001307889"/>
    </source>
</evidence>
<feature type="transmembrane region" description="Helical" evidence="1">
    <location>
        <begin position="150"/>
        <end position="167"/>
    </location>
</feature>
<keyword evidence="1" id="KW-0812">Transmembrane</keyword>
<dbReference type="Proteomes" id="UP001307889">
    <property type="component" value="Chromosome 10"/>
</dbReference>
<reference evidence="2 3" key="1">
    <citation type="submission" date="2023-09" db="EMBL/GenBank/DDBJ databases">
        <title>Nesidiocoris tenuis whole genome shotgun sequence.</title>
        <authorList>
            <person name="Shibata T."/>
            <person name="Shimoda M."/>
            <person name="Kobayashi T."/>
            <person name="Uehara T."/>
        </authorList>
    </citation>
    <scope>NUCLEOTIDE SEQUENCE [LARGE SCALE GENOMIC DNA]</scope>
    <source>
        <strain evidence="2 3">Japan</strain>
    </source>
</reference>
<evidence type="ECO:0000313" key="2">
    <source>
        <dbReference type="EMBL" id="BES99163.1"/>
    </source>
</evidence>
<gene>
    <name evidence="2" type="ORF">NTJ_11980</name>
</gene>